<dbReference type="PANTHER" id="PTHR11711">
    <property type="entry name" value="ADP RIBOSYLATION FACTOR-RELATED"/>
    <property type="match status" value="1"/>
</dbReference>
<sequence>MDRTLVRTRKVRRAANYACMHAHAFVHADQQHCAHDSMHTFRCPCLQLSHVCADYDSYWKVETFKLIGTGSKVKLTTFDMSGHQKYRMLWDSFYADAQGVMFVVDASCAEFDETKSTLHEVLGKTRPKIPVLILANKSDVQGAHKPEELKDKLSVGTGSGRTTAVLSCCGIKNEGLQESMEWLLKSIRSSL</sequence>
<dbReference type="Pfam" id="PF00025">
    <property type="entry name" value="Arf"/>
    <property type="match status" value="1"/>
</dbReference>
<dbReference type="InterPro" id="IPR024156">
    <property type="entry name" value="Small_GTPase_ARF"/>
</dbReference>
<dbReference type="InterPro" id="IPR027417">
    <property type="entry name" value="P-loop_NTPase"/>
</dbReference>
<keyword evidence="3 6" id="KW-0547">Nucleotide-binding</keyword>
<keyword evidence="2" id="KW-0519">Myristate</keyword>
<organism evidence="7">
    <name type="scientific">Chlamydomonas euryale</name>
    <dbReference type="NCBI Taxonomy" id="1486919"/>
    <lineage>
        <taxon>Eukaryota</taxon>
        <taxon>Viridiplantae</taxon>
        <taxon>Chlorophyta</taxon>
        <taxon>core chlorophytes</taxon>
        <taxon>Chlorophyceae</taxon>
        <taxon>CS clade</taxon>
        <taxon>Chlamydomonadales</taxon>
        <taxon>Chlamydomonadaceae</taxon>
        <taxon>Chlamydomonas</taxon>
    </lineage>
</organism>
<keyword evidence="4" id="KW-0813">Transport</keyword>
<dbReference type="GO" id="GO:0005525">
    <property type="term" value="F:GTP binding"/>
    <property type="evidence" value="ECO:0007669"/>
    <property type="project" value="UniProtKB-KW"/>
</dbReference>
<feature type="binding site" evidence="6">
    <location>
        <position position="82"/>
    </location>
    <ligand>
        <name>GTP</name>
        <dbReference type="ChEBI" id="CHEBI:37565"/>
    </ligand>
</feature>
<gene>
    <name evidence="7" type="ORF">CEUR00632_LOCUS20680</name>
</gene>
<comment type="similarity">
    <text evidence="1">Belongs to the small GTPase superfamily. Arf family.</text>
</comment>
<evidence type="ECO:0000256" key="2">
    <source>
        <dbReference type="ARBA" id="ARBA00022707"/>
    </source>
</evidence>
<name>A0A7R9W1G0_9CHLO</name>
<dbReference type="InterPro" id="IPR006689">
    <property type="entry name" value="Small_GTPase_ARF/SAR"/>
</dbReference>
<dbReference type="Gene3D" id="3.40.50.300">
    <property type="entry name" value="P-loop containing nucleotide triphosphate hydrolases"/>
    <property type="match status" value="1"/>
</dbReference>
<evidence type="ECO:0000256" key="5">
    <source>
        <dbReference type="ARBA" id="ARBA00023134"/>
    </source>
</evidence>
<dbReference type="AlphaFoldDB" id="A0A7R9W1G0"/>
<evidence type="ECO:0000256" key="4">
    <source>
        <dbReference type="ARBA" id="ARBA00022892"/>
    </source>
</evidence>
<dbReference type="EMBL" id="HBEC01044379">
    <property type="protein sequence ID" value="CAD8310414.1"/>
    <property type="molecule type" value="Transcribed_RNA"/>
</dbReference>
<feature type="binding site" evidence="6">
    <location>
        <begin position="136"/>
        <end position="139"/>
    </location>
    <ligand>
        <name>GTP</name>
        <dbReference type="ChEBI" id="CHEBI:37565"/>
    </ligand>
</feature>
<reference evidence="7" key="1">
    <citation type="submission" date="2021-01" db="EMBL/GenBank/DDBJ databases">
        <authorList>
            <person name="Corre E."/>
            <person name="Pelletier E."/>
            <person name="Niang G."/>
            <person name="Scheremetjew M."/>
            <person name="Finn R."/>
            <person name="Kale V."/>
            <person name="Holt S."/>
            <person name="Cochrane G."/>
            <person name="Meng A."/>
            <person name="Brown T."/>
            <person name="Cohen L."/>
        </authorList>
    </citation>
    <scope>NUCLEOTIDE SEQUENCE</scope>
    <source>
        <strain evidence="7">CCMP219</strain>
    </source>
</reference>
<accession>A0A7R9W1G0</accession>
<dbReference type="GO" id="GO:0016192">
    <property type="term" value="P:vesicle-mediated transport"/>
    <property type="evidence" value="ECO:0007669"/>
    <property type="project" value="UniProtKB-KW"/>
</dbReference>
<evidence type="ECO:0000256" key="1">
    <source>
        <dbReference type="ARBA" id="ARBA00010290"/>
    </source>
</evidence>
<keyword evidence="5 6" id="KW-0342">GTP-binding</keyword>
<proteinExistence type="inferred from homology"/>
<keyword evidence="2" id="KW-0449">Lipoprotein</keyword>
<evidence type="ECO:0000256" key="6">
    <source>
        <dbReference type="PIRSR" id="PIRSR606689-1"/>
    </source>
</evidence>
<evidence type="ECO:0000256" key="3">
    <source>
        <dbReference type="ARBA" id="ARBA00022741"/>
    </source>
</evidence>
<protein>
    <submittedName>
        <fullName evidence="7">Uncharacterized protein</fullName>
    </submittedName>
</protein>
<dbReference type="PROSITE" id="PS51417">
    <property type="entry name" value="ARF"/>
    <property type="match status" value="1"/>
</dbReference>
<dbReference type="SUPFAM" id="SSF52540">
    <property type="entry name" value="P-loop containing nucleoside triphosphate hydrolases"/>
    <property type="match status" value="1"/>
</dbReference>
<evidence type="ECO:0000313" key="7">
    <source>
        <dbReference type="EMBL" id="CAD8310414.1"/>
    </source>
</evidence>
<dbReference type="SMART" id="SM00178">
    <property type="entry name" value="SAR"/>
    <property type="match status" value="1"/>
</dbReference>
<dbReference type="SMART" id="SM00177">
    <property type="entry name" value="ARF"/>
    <property type="match status" value="1"/>
</dbReference>
<keyword evidence="4" id="KW-0931">ER-Golgi transport</keyword>
<dbReference type="GO" id="GO:0003924">
    <property type="term" value="F:GTPase activity"/>
    <property type="evidence" value="ECO:0007669"/>
    <property type="project" value="InterPro"/>
</dbReference>